<evidence type="ECO:0008006" key="4">
    <source>
        <dbReference type="Google" id="ProtNLM"/>
    </source>
</evidence>
<feature type="region of interest" description="Disordered" evidence="1">
    <location>
        <begin position="100"/>
        <end position="141"/>
    </location>
</feature>
<feature type="region of interest" description="Disordered" evidence="1">
    <location>
        <begin position="1"/>
        <end position="60"/>
    </location>
</feature>
<evidence type="ECO:0000313" key="3">
    <source>
        <dbReference type="Proteomes" id="UP001174677"/>
    </source>
</evidence>
<organism evidence="2 3">
    <name type="scientific">Hevea brasiliensis</name>
    <name type="common">Para rubber tree</name>
    <name type="synonym">Siphonia brasiliensis</name>
    <dbReference type="NCBI Taxonomy" id="3981"/>
    <lineage>
        <taxon>Eukaryota</taxon>
        <taxon>Viridiplantae</taxon>
        <taxon>Streptophyta</taxon>
        <taxon>Embryophyta</taxon>
        <taxon>Tracheophyta</taxon>
        <taxon>Spermatophyta</taxon>
        <taxon>Magnoliopsida</taxon>
        <taxon>eudicotyledons</taxon>
        <taxon>Gunneridae</taxon>
        <taxon>Pentapetalae</taxon>
        <taxon>rosids</taxon>
        <taxon>fabids</taxon>
        <taxon>Malpighiales</taxon>
        <taxon>Euphorbiaceae</taxon>
        <taxon>Crotonoideae</taxon>
        <taxon>Micrandreae</taxon>
        <taxon>Hevea</taxon>
    </lineage>
</organism>
<dbReference type="EMBL" id="JARPOI010000010">
    <property type="protein sequence ID" value="KAJ9170247.1"/>
    <property type="molecule type" value="Genomic_DNA"/>
</dbReference>
<feature type="non-terminal residue" evidence="2">
    <location>
        <position position="215"/>
    </location>
</feature>
<evidence type="ECO:0000256" key="1">
    <source>
        <dbReference type="SAM" id="MobiDB-lite"/>
    </source>
</evidence>
<feature type="compositionally biased region" description="Low complexity" evidence="1">
    <location>
        <begin position="1"/>
        <end position="39"/>
    </location>
</feature>
<comment type="caution">
    <text evidence="2">The sequence shown here is derived from an EMBL/GenBank/DDBJ whole genome shotgun (WGS) entry which is preliminary data.</text>
</comment>
<evidence type="ECO:0000313" key="2">
    <source>
        <dbReference type="EMBL" id="KAJ9170247.1"/>
    </source>
</evidence>
<accession>A0ABQ9LSN8</accession>
<proteinExistence type="predicted"/>
<sequence length="215" mass="23326">SSPAPGKKFKGPPAQSSGQPQGQGQFQGPRPQFTPRRGQSTPSVGSSLGMGFRGPAPTSSACPHCLKWHKRECWRVTGACLRCGSTEHQLRNCPCKTTIAAPTQTDRPAPTPQRRRKSGKSEVVGPSQRPKSEPAERPEGRPLARAYAMRAQEEQDAPDIIRGTFSLYNTSVHALVDPGSTHSYICINLPVERRIQVEESDQDILVTNPLGHSAV</sequence>
<keyword evidence="3" id="KW-1185">Reference proteome</keyword>
<reference evidence="2 3" key="1">
    <citation type="journal article" date="2023" name="Plant Biotechnol. J.">
        <title>Chromosome-level wild Hevea brasiliensis genome provides new tools for genomic-assisted breeding and valuable loci to elevate rubber yield.</title>
        <authorList>
            <person name="Cheng H."/>
            <person name="Song X."/>
            <person name="Hu Y."/>
            <person name="Wu T."/>
            <person name="Yang Q."/>
            <person name="An Z."/>
            <person name="Feng S."/>
            <person name="Deng Z."/>
            <person name="Wu W."/>
            <person name="Zeng X."/>
            <person name="Tu M."/>
            <person name="Wang X."/>
            <person name="Huang H."/>
        </authorList>
    </citation>
    <scope>NUCLEOTIDE SEQUENCE [LARGE SCALE GENOMIC DNA]</scope>
    <source>
        <strain evidence="2">MT/VB/25A 57/8</strain>
    </source>
</reference>
<dbReference type="Pfam" id="PF08284">
    <property type="entry name" value="RVP_2"/>
    <property type="match status" value="1"/>
</dbReference>
<feature type="non-terminal residue" evidence="2">
    <location>
        <position position="1"/>
    </location>
</feature>
<protein>
    <recommendedName>
        <fullName evidence="4">CCHC-type domain-containing protein</fullName>
    </recommendedName>
</protein>
<dbReference type="Proteomes" id="UP001174677">
    <property type="component" value="Chromosome 10"/>
</dbReference>
<name>A0ABQ9LSN8_HEVBR</name>
<feature type="compositionally biased region" description="Basic and acidic residues" evidence="1">
    <location>
        <begin position="130"/>
        <end position="141"/>
    </location>
</feature>
<gene>
    <name evidence="2" type="ORF">P3X46_018369</name>
</gene>